<dbReference type="AlphaFoldDB" id="A0A3M7MFV3"/>
<protein>
    <submittedName>
        <fullName evidence="3">Vanillyl-alcohol oxidase</fullName>
    </submittedName>
</protein>
<feature type="transmembrane region" description="Helical" evidence="1">
    <location>
        <begin position="244"/>
        <end position="262"/>
    </location>
</feature>
<feature type="chain" id="PRO_5018112594" evidence="2">
    <location>
        <begin position="18"/>
        <end position="293"/>
    </location>
</feature>
<keyword evidence="1" id="KW-0472">Membrane</keyword>
<dbReference type="PANTHER" id="PTHR37577:SF1">
    <property type="entry name" value="INTEGRAL MEMBRANE PROTEIN"/>
    <property type="match status" value="1"/>
</dbReference>
<keyword evidence="1" id="KW-0812">Transmembrane</keyword>
<feature type="transmembrane region" description="Helical" evidence="1">
    <location>
        <begin position="188"/>
        <end position="210"/>
    </location>
</feature>
<dbReference type="Proteomes" id="UP000265663">
    <property type="component" value="Unassembled WGS sequence"/>
</dbReference>
<evidence type="ECO:0000313" key="4">
    <source>
        <dbReference type="Proteomes" id="UP000265663"/>
    </source>
</evidence>
<evidence type="ECO:0000256" key="1">
    <source>
        <dbReference type="SAM" id="Phobius"/>
    </source>
</evidence>
<dbReference type="EMBL" id="KE747840">
    <property type="protein sequence ID" value="RMZ73318.1"/>
    <property type="molecule type" value="Genomic_DNA"/>
</dbReference>
<feature type="signal peptide" evidence="2">
    <location>
        <begin position="1"/>
        <end position="17"/>
    </location>
</feature>
<name>A0A3M7MFV3_9PLEO</name>
<proteinExistence type="predicted"/>
<dbReference type="PANTHER" id="PTHR37577">
    <property type="entry name" value="INTEGRAL MEMBRANE PROTEIN"/>
    <property type="match status" value="1"/>
</dbReference>
<evidence type="ECO:0000313" key="3">
    <source>
        <dbReference type="EMBL" id="RMZ73318.1"/>
    </source>
</evidence>
<keyword evidence="2" id="KW-0732">Signal</keyword>
<feature type="transmembrane region" description="Helical" evidence="1">
    <location>
        <begin position="127"/>
        <end position="145"/>
    </location>
</feature>
<gene>
    <name evidence="3" type="ORF">GMOD_00007818</name>
</gene>
<evidence type="ECO:0000256" key="2">
    <source>
        <dbReference type="SAM" id="SignalP"/>
    </source>
</evidence>
<dbReference type="OrthoDB" id="5427664at2759"/>
<keyword evidence="1" id="KW-1133">Transmembrane helix</keyword>
<accession>A0A3M7MFV3</accession>
<dbReference type="InterPro" id="IPR053018">
    <property type="entry name" value="Elsinochrome_Biosynth-Asso"/>
</dbReference>
<organism evidence="3 4">
    <name type="scientific">Pyrenophora seminiperda CCB06</name>
    <dbReference type="NCBI Taxonomy" id="1302712"/>
    <lineage>
        <taxon>Eukaryota</taxon>
        <taxon>Fungi</taxon>
        <taxon>Dikarya</taxon>
        <taxon>Ascomycota</taxon>
        <taxon>Pezizomycotina</taxon>
        <taxon>Dothideomycetes</taxon>
        <taxon>Pleosporomycetidae</taxon>
        <taxon>Pleosporales</taxon>
        <taxon>Pleosporineae</taxon>
        <taxon>Pleosporaceae</taxon>
        <taxon>Pyrenophora</taxon>
    </lineage>
</organism>
<feature type="transmembrane region" description="Helical" evidence="1">
    <location>
        <begin position="63"/>
        <end position="82"/>
    </location>
</feature>
<feature type="transmembrane region" description="Helical" evidence="1">
    <location>
        <begin position="94"/>
        <end position="115"/>
    </location>
</feature>
<reference evidence="3 4" key="1">
    <citation type="journal article" date="2014" name="PLoS ONE">
        <title>De novo Genome Assembly of the Fungal Plant Pathogen Pyrenophora semeniperda.</title>
        <authorList>
            <person name="Soliai M.M."/>
            <person name="Meyer S.E."/>
            <person name="Udall J.A."/>
            <person name="Elzinga D.E."/>
            <person name="Hermansen R.A."/>
            <person name="Bodily P.M."/>
            <person name="Hart A.A."/>
            <person name="Coleman C.E."/>
        </authorList>
    </citation>
    <scope>NUCLEOTIDE SEQUENCE [LARGE SCALE GENOMIC DNA]</scope>
    <source>
        <strain evidence="3 4">CCB06</strain>
        <tissue evidence="3">Mycelium</tissue>
    </source>
</reference>
<sequence length="293" mass="33627">MSAYLTLLMLLLHYITIFDIRSKSSDRAGPVNTVDYGILTWLRSRIMSWTPSRRFDKAMEKSVLILGDLNVVTGIGILLAGYSQLKCGISAYHWQIMVFISWFASFSFISAMTFLQGYLRVNNTMRLIRMTFMVIFVGLLIIALLPTGSKMWLNGYPDDTEGYYPSMNAYCFFLELRMPAKFHRGANFWTMIFSVLLIFGSHFHCGIRLFDPTAGSSRKILRTIPGTKFKQLLYSMERRGGASYTLHALGWRIIYLLAYAIFTFARATYDICESMFAEILWLSFAMAWGTIKV</sequence>
<keyword evidence="4" id="KW-1185">Reference proteome</keyword>